<dbReference type="InterPro" id="IPR036714">
    <property type="entry name" value="SDH_sf"/>
</dbReference>
<evidence type="ECO:0000313" key="5">
    <source>
        <dbReference type="EnsemblMetazoa" id="GBRI008371-PA"/>
    </source>
</evidence>
<proteinExistence type="inferred from homology"/>
<evidence type="ECO:0000256" key="2">
    <source>
        <dbReference type="ARBA" id="ARBA00023128"/>
    </source>
</evidence>
<dbReference type="InterPro" id="IPR005631">
    <property type="entry name" value="SDH"/>
</dbReference>
<evidence type="ECO:0000256" key="4">
    <source>
        <dbReference type="HAMAP-Rule" id="MF_03057"/>
    </source>
</evidence>
<dbReference type="VEuPathDB" id="VectorBase:GBRI008371"/>
<evidence type="ECO:0000313" key="6">
    <source>
        <dbReference type="Proteomes" id="UP000091820"/>
    </source>
</evidence>
<dbReference type="GO" id="GO:0006099">
    <property type="term" value="P:tricarboxylic acid cycle"/>
    <property type="evidence" value="ECO:0007669"/>
    <property type="project" value="TreeGrafter"/>
</dbReference>
<reference evidence="5" key="2">
    <citation type="submission" date="2020-05" db="UniProtKB">
        <authorList>
            <consortium name="EnsemblMetazoa"/>
        </authorList>
    </citation>
    <scope>IDENTIFICATION</scope>
    <source>
        <strain evidence="5">IAEA</strain>
    </source>
</reference>
<dbReference type="AlphaFoldDB" id="A0A1A9W6W8"/>
<comment type="function">
    <text evidence="4">Plays an essential role in the assembly of succinate dehydrogenase (SDH), an enzyme complex (also referred to as respiratory complex II) that is a component of both the tricarboxylic acid (TCA) cycle and the mitochondrial electron transport chain, and which couples the oxidation of succinate to fumarate with the reduction of ubiquinone (coenzyme Q) to ubiquinol. Required for flavinylation (covalent attachment of FAD) of the flavoprotein subunit of the SDH catalytic dimer.</text>
</comment>
<protein>
    <recommendedName>
        <fullName evidence="4">Succinate dehydrogenase assembly factor 2, mitochondrial</fullName>
        <shortName evidence="4">SDH assembly factor 2</shortName>
        <shortName evidence="4">SDHAF2</shortName>
    </recommendedName>
</protein>
<dbReference type="GO" id="GO:0006121">
    <property type="term" value="P:mitochondrial electron transport, succinate to ubiquinone"/>
    <property type="evidence" value="ECO:0007669"/>
    <property type="project" value="UniProtKB-UniRule"/>
</dbReference>
<name>A0A1A9W6W8_9MUSC</name>
<comment type="similarity">
    <text evidence="4">Belongs to the SDHAF2 family.</text>
</comment>
<dbReference type="InterPro" id="IPR028882">
    <property type="entry name" value="SDHAF2"/>
</dbReference>
<organism evidence="5 6">
    <name type="scientific">Glossina brevipalpis</name>
    <dbReference type="NCBI Taxonomy" id="37001"/>
    <lineage>
        <taxon>Eukaryota</taxon>
        <taxon>Metazoa</taxon>
        <taxon>Ecdysozoa</taxon>
        <taxon>Arthropoda</taxon>
        <taxon>Hexapoda</taxon>
        <taxon>Insecta</taxon>
        <taxon>Pterygota</taxon>
        <taxon>Neoptera</taxon>
        <taxon>Endopterygota</taxon>
        <taxon>Diptera</taxon>
        <taxon>Brachycera</taxon>
        <taxon>Muscomorpha</taxon>
        <taxon>Hippoboscoidea</taxon>
        <taxon>Glossinidae</taxon>
        <taxon>Glossina</taxon>
    </lineage>
</organism>
<dbReference type="FunFam" id="1.10.150.250:FF:000002">
    <property type="entry name" value="Succinate dehydrogenase assembly factor 2, mitochondrial"/>
    <property type="match status" value="1"/>
</dbReference>
<evidence type="ECO:0000256" key="1">
    <source>
        <dbReference type="ARBA" id="ARBA00004305"/>
    </source>
</evidence>
<dbReference type="GO" id="GO:0034553">
    <property type="term" value="P:mitochondrial respiratory chain complex II assembly"/>
    <property type="evidence" value="ECO:0007669"/>
    <property type="project" value="TreeGrafter"/>
</dbReference>
<dbReference type="PANTHER" id="PTHR12469">
    <property type="entry name" value="PROTEIN EMI5 HOMOLOG, MITOCHONDRIAL"/>
    <property type="match status" value="1"/>
</dbReference>
<accession>A0A1A9W6W8</accession>
<dbReference type="GO" id="GO:0005759">
    <property type="term" value="C:mitochondrial matrix"/>
    <property type="evidence" value="ECO:0007669"/>
    <property type="project" value="UniProtKB-SubCell"/>
</dbReference>
<keyword evidence="2 4" id="KW-0496">Mitochondrion</keyword>
<evidence type="ECO:0000256" key="3">
    <source>
        <dbReference type="ARBA" id="ARBA00023186"/>
    </source>
</evidence>
<sequence length="168" mass="19583">MLRHLVDNVVRGGLPCITARLQSSKTPGKIEGDDKLTRAVEVVNHVDIPIVDYNDPDYLPLPEYPKRLNEPLDIKKQRLLYQSRKRGMLENDLLLSTFAAKYLKDLSSDLTEQYDRLINGVTNDWDIYYWATNVKPTPEEYNNEIMRMLKEHVANAERESRLRQPNLD</sequence>
<dbReference type="STRING" id="37001.A0A1A9W6W8"/>
<keyword evidence="6" id="KW-1185">Reference proteome</keyword>
<dbReference type="Proteomes" id="UP000091820">
    <property type="component" value="Unassembled WGS sequence"/>
</dbReference>
<dbReference type="SUPFAM" id="SSF109910">
    <property type="entry name" value="YgfY-like"/>
    <property type="match status" value="1"/>
</dbReference>
<reference evidence="6" key="1">
    <citation type="submission" date="2014-03" db="EMBL/GenBank/DDBJ databases">
        <authorList>
            <person name="Aksoy S."/>
            <person name="Warren W."/>
            <person name="Wilson R.K."/>
        </authorList>
    </citation>
    <scope>NUCLEOTIDE SEQUENCE [LARGE SCALE GENOMIC DNA]</scope>
    <source>
        <strain evidence="6">IAEA</strain>
    </source>
</reference>
<comment type="subcellular location">
    <subcellularLocation>
        <location evidence="1 4">Mitochondrion matrix</location>
    </subcellularLocation>
</comment>
<comment type="subunit">
    <text evidence="4">Interacts with the flavoprotein subunit within the SDH catalytic dimer.</text>
</comment>
<dbReference type="EnsemblMetazoa" id="GBRI008371-RA">
    <property type="protein sequence ID" value="GBRI008371-PA"/>
    <property type="gene ID" value="GBRI008371"/>
</dbReference>
<dbReference type="Pfam" id="PF03937">
    <property type="entry name" value="Sdh5"/>
    <property type="match status" value="1"/>
</dbReference>
<dbReference type="PANTHER" id="PTHR12469:SF2">
    <property type="entry name" value="SUCCINATE DEHYDROGENASE ASSEMBLY FACTOR 2, MITOCHONDRIAL"/>
    <property type="match status" value="1"/>
</dbReference>
<keyword evidence="3 4" id="KW-0143">Chaperone</keyword>
<dbReference type="Gene3D" id="1.10.150.250">
    <property type="entry name" value="Flavinator of succinate dehydrogenase"/>
    <property type="match status" value="1"/>
</dbReference>
<dbReference type="HAMAP" id="MF_03057">
    <property type="entry name" value="SDHAF2"/>
    <property type="match status" value="1"/>
</dbReference>